<reference evidence="1 2" key="1">
    <citation type="submission" date="2016-09" db="EMBL/GenBank/DDBJ databases">
        <authorList>
            <person name="Reverchon S."/>
            <person name="Nasser W."/>
            <person name="Leonard S."/>
            <person name="Brochier C."/>
            <person name="Duprey A."/>
        </authorList>
    </citation>
    <scope>NUCLEOTIDE SEQUENCE [LARGE SCALE GENOMIC DNA]</scope>
    <source>
        <strain evidence="1 2">174/2</strain>
    </source>
</reference>
<organism evidence="1 2">
    <name type="scientific">Dickeya aquatica</name>
    <dbReference type="NCBI Taxonomy" id="1401087"/>
    <lineage>
        <taxon>Bacteria</taxon>
        <taxon>Pseudomonadati</taxon>
        <taxon>Pseudomonadota</taxon>
        <taxon>Gammaproteobacteria</taxon>
        <taxon>Enterobacterales</taxon>
        <taxon>Pectobacteriaceae</taxon>
        <taxon>Dickeya</taxon>
    </lineage>
</organism>
<keyword evidence="2" id="KW-1185">Reference proteome</keyword>
<dbReference type="Proteomes" id="UP000294820">
    <property type="component" value="Chromosome 1"/>
</dbReference>
<accession>A0A375AGZ8</accession>
<evidence type="ECO:0000313" key="2">
    <source>
        <dbReference type="Proteomes" id="UP000294820"/>
    </source>
</evidence>
<proteinExistence type="predicted"/>
<dbReference type="RefSeq" id="WP_035338919.1">
    <property type="nucleotide sequence ID" value="NZ_LT615367.1"/>
</dbReference>
<name>A0A375AGZ8_9GAMM</name>
<sequence>MIFPFNYQSDVSECAGVVGAEKQRPDTKGYFHRQPETAKYKTGNPYPVLWQTAGCNRTKSEDENLNFTVGF</sequence>
<gene>
    <name evidence="1" type="ORF">DAQ1742_04406</name>
</gene>
<dbReference type="AlphaFoldDB" id="A0A375AGZ8"/>
<protein>
    <submittedName>
        <fullName evidence="1">Uncharacterized protein</fullName>
    </submittedName>
</protein>
<evidence type="ECO:0000313" key="1">
    <source>
        <dbReference type="EMBL" id="SLM65151.1"/>
    </source>
</evidence>
<dbReference type="KEGG" id="daq:DAQ1742_04406"/>
<dbReference type="EMBL" id="LT615367">
    <property type="protein sequence ID" value="SLM65151.1"/>
    <property type="molecule type" value="Genomic_DNA"/>
</dbReference>